<sequence>MSTLIPLKDGNEYYEEAFKRIGNGENETLEDFYKLLPGARLGISDFWKEVEKIETFRSDDPEELLQNLMKANPISVEEDPLRKEWRLAVSDVDDSVPEEQGEWTDAADFFRNAAAKTAVVEESEEMDEDGVAVVRLRRASSGCFLDGPGDIKVDNFAPPEDFFADKDTVSLKQDITDTQEDSISTLQSTLVELKMTKSNADPSHEIPTEACVLPRIEPPSTLVHIPLTEIDNGKVSQQQAKQPTKTRKGSGFHFKFGNKGLNIDKRDDEERGAKSEASQITKDGGDREHSNISTYHYESRKSGSFHINTTSRTKNTLALPTPSKPISSEIVFSSVTCLEDMVPKRRLAEEEDGQEERGEVESKKESTKEGRRKQEGEGGEEGEEEEVDSRDNTKSVAKGNLIEKSNSDFSGCGEEVDEDSNACLNNNQNYADDRSKERKAENNASLAFDNETSRTANNIDDKTNDVSQRQKSAKNRKSIETLPEDLPGACNPHDLSEYEMWKRNVADEEDGGTEVRGGAESIGEVKSGEADLKDQAGKNCSIGKTSEGLRESIVSDHLVLSNRGYAKSSCIITEIVEGENEREIVEGEKENKQNQDATVEPFSLDPNFDYDNIKLTPREFPYSRLRCPFPQKASSPS</sequence>
<gene>
    <name evidence="2" type="ORF">PPAR00522_LOCUS17363</name>
</gene>
<feature type="compositionally biased region" description="Basic and acidic residues" evidence="1">
    <location>
        <begin position="262"/>
        <end position="274"/>
    </location>
</feature>
<feature type="compositionally biased region" description="Acidic residues" evidence="1">
    <location>
        <begin position="377"/>
        <end position="388"/>
    </location>
</feature>
<organism evidence="2">
    <name type="scientific">Polytomella parva</name>
    <dbReference type="NCBI Taxonomy" id="51329"/>
    <lineage>
        <taxon>Eukaryota</taxon>
        <taxon>Viridiplantae</taxon>
        <taxon>Chlorophyta</taxon>
        <taxon>core chlorophytes</taxon>
        <taxon>Chlorophyceae</taxon>
        <taxon>CS clade</taxon>
        <taxon>Chlamydomonadales</taxon>
        <taxon>Chlamydomonadaceae</taxon>
        <taxon>Polytomella</taxon>
    </lineage>
</organism>
<feature type="compositionally biased region" description="Basic and acidic residues" evidence="1">
    <location>
        <begin position="526"/>
        <end position="536"/>
    </location>
</feature>
<feature type="compositionally biased region" description="Basic and acidic residues" evidence="1">
    <location>
        <begin position="431"/>
        <end position="441"/>
    </location>
</feature>
<name>A0A7S0YRV7_9CHLO</name>
<evidence type="ECO:0000256" key="1">
    <source>
        <dbReference type="SAM" id="MobiDB-lite"/>
    </source>
</evidence>
<feature type="region of interest" description="Disordered" evidence="1">
    <location>
        <begin position="508"/>
        <end position="546"/>
    </location>
</feature>
<dbReference type="AlphaFoldDB" id="A0A7S0YRV7"/>
<protein>
    <submittedName>
        <fullName evidence="2">Uncharacterized protein</fullName>
    </submittedName>
</protein>
<reference evidence="2" key="1">
    <citation type="submission" date="2021-01" db="EMBL/GenBank/DDBJ databases">
        <authorList>
            <person name="Corre E."/>
            <person name="Pelletier E."/>
            <person name="Niang G."/>
            <person name="Scheremetjew M."/>
            <person name="Finn R."/>
            <person name="Kale V."/>
            <person name="Holt S."/>
            <person name="Cochrane G."/>
            <person name="Meng A."/>
            <person name="Brown T."/>
            <person name="Cohen L."/>
        </authorList>
    </citation>
    <scope>NUCLEOTIDE SEQUENCE</scope>
    <source>
        <strain evidence="2">SAG 63-3</strain>
    </source>
</reference>
<feature type="region of interest" description="Disordered" evidence="1">
    <location>
        <begin position="346"/>
        <end position="493"/>
    </location>
</feature>
<feature type="compositionally biased region" description="Basic and acidic residues" evidence="1">
    <location>
        <begin position="355"/>
        <end position="376"/>
    </location>
</feature>
<feature type="region of interest" description="Disordered" evidence="1">
    <location>
        <begin position="233"/>
        <end position="291"/>
    </location>
</feature>
<evidence type="ECO:0000313" key="2">
    <source>
        <dbReference type="EMBL" id="CAD8784694.1"/>
    </source>
</evidence>
<proteinExistence type="predicted"/>
<dbReference type="EMBL" id="HBFM01026846">
    <property type="protein sequence ID" value="CAD8784694.1"/>
    <property type="molecule type" value="Transcribed_RNA"/>
</dbReference>
<accession>A0A7S0YRV7</accession>
<feature type="compositionally biased region" description="Polar residues" evidence="1">
    <location>
        <begin position="234"/>
        <end position="243"/>
    </location>
</feature>
<feature type="region of interest" description="Disordered" evidence="1">
    <location>
        <begin position="586"/>
        <end position="606"/>
    </location>
</feature>